<evidence type="ECO:0000256" key="10">
    <source>
        <dbReference type="ARBA" id="ARBA00022737"/>
    </source>
</evidence>
<dbReference type="Pfam" id="PF00560">
    <property type="entry name" value="LRR_1"/>
    <property type="match status" value="1"/>
</dbReference>
<evidence type="ECO:0000256" key="16">
    <source>
        <dbReference type="ARBA" id="ARBA00023170"/>
    </source>
</evidence>
<comment type="subcellular location">
    <subcellularLocation>
        <location evidence="1">Cell membrane</location>
        <topology evidence="1">Single-pass type I membrane protein</topology>
    </subcellularLocation>
    <subcellularLocation>
        <location evidence="3">Cell projection</location>
        <location evidence="3">Ruffle</location>
    </subcellularLocation>
    <subcellularLocation>
        <location evidence="2">Early endosome</location>
    </subcellularLocation>
</comment>
<feature type="domain" description="TIR" evidence="23">
    <location>
        <begin position="662"/>
        <end position="805"/>
    </location>
</feature>
<keyword evidence="13 21" id="KW-0391">Immunity</keyword>
<dbReference type="FunFam" id="3.40.50.10140:FF:000006">
    <property type="entry name" value="Toll-like receptor 4"/>
    <property type="match status" value="1"/>
</dbReference>
<dbReference type="SUPFAM" id="SSF52058">
    <property type="entry name" value="L domain-like"/>
    <property type="match status" value="2"/>
</dbReference>
<dbReference type="SMART" id="SM00082">
    <property type="entry name" value="LRRCT"/>
    <property type="match status" value="1"/>
</dbReference>
<evidence type="ECO:0000256" key="3">
    <source>
        <dbReference type="ARBA" id="ARBA00004466"/>
    </source>
</evidence>
<evidence type="ECO:0000256" key="1">
    <source>
        <dbReference type="ARBA" id="ARBA00004251"/>
    </source>
</evidence>
<dbReference type="InterPro" id="IPR035897">
    <property type="entry name" value="Toll_tir_struct_dom_sf"/>
</dbReference>
<dbReference type="InterPro" id="IPR017241">
    <property type="entry name" value="Toll-like_receptor"/>
</dbReference>
<accession>A0A8D2Q818</accession>
<dbReference type="InterPro" id="IPR001611">
    <property type="entry name" value="Leu-rich_rpt"/>
</dbReference>
<keyword evidence="6 21" id="KW-0399">Innate immunity</keyword>
<dbReference type="PROSITE" id="PS50104">
    <property type="entry name" value="TIR"/>
    <property type="match status" value="1"/>
</dbReference>
<evidence type="ECO:0000256" key="14">
    <source>
        <dbReference type="ARBA" id="ARBA00022989"/>
    </source>
</evidence>
<dbReference type="SMART" id="SM00369">
    <property type="entry name" value="LRR_TYP"/>
    <property type="match status" value="9"/>
</dbReference>
<evidence type="ECO:0000256" key="9">
    <source>
        <dbReference type="ARBA" id="ARBA00022729"/>
    </source>
</evidence>
<keyword evidence="11" id="KW-0967">Endosome</keyword>
<evidence type="ECO:0000256" key="20">
    <source>
        <dbReference type="ARBA" id="ARBA00040109"/>
    </source>
</evidence>
<dbReference type="GO" id="GO:0032497">
    <property type="term" value="P:detection of lipopolysaccharide"/>
    <property type="evidence" value="ECO:0007669"/>
    <property type="project" value="TreeGrafter"/>
</dbReference>
<keyword evidence="8 22" id="KW-0812">Transmembrane</keyword>
<feature type="transmembrane region" description="Helical" evidence="22">
    <location>
        <begin position="620"/>
        <end position="641"/>
    </location>
</feature>
<keyword evidence="19" id="KW-0966">Cell projection</keyword>
<dbReference type="Pfam" id="PF13855">
    <property type="entry name" value="LRR_8"/>
    <property type="match status" value="1"/>
</dbReference>
<keyword evidence="14 22" id="KW-1133">Transmembrane helix</keyword>
<dbReference type="GO" id="GO:0034142">
    <property type="term" value="P:toll-like receptor 4 signaling pathway"/>
    <property type="evidence" value="ECO:0007669"/>
    <property type="project" value="TreeGrafter"/>
</dbReference>
<keyword evidence="10" id="KW-0677">Repeat</keyword>
<dbReference type="InterPro" id="IPR003591">
    <property type="entry name" value="Leu-rich_rpt_typical-subtyp"/>
</dbReference>
<dbReference type="AlphaFoldDB" id="A0A8D2Q818"/>
<dbReference type="PANTHER" id="PTHR24365:SF521">
    <property type="entry name" value="TOLL-LIKE RECEPTOR 4"/>
    <property type="match status" value="1"/>
</dbReference>
<evidence type="ECO:0000256" key="11">
    <source>
        <dbReference type="ARBA" id="ARBA00022753"/>
    </source>
</evidence>
<dbReference type="GO" id="GO:0045087">
    <property type="term" value="P:innate immune response"/>
    <property type="evidence" value="ECO:0007669"/>
    <property type="project" value="UniProtKB-UniRule"/>
</dbReference>
<evidence type="ECO:0000256" key="12">
    <source>
        <dbReference type="ARBA" id="ARBA00022843"/>
    </source>
</evidence>
<evidence type="ECO:0000256" key="22">
    <source>
        <dbReference type="SAM" id="Phobius"/>
    </source>
</evidence>
<reference evidence="24" key="2">
    <citation type="submission" date="2025-09" db="UniProtKB">
        <authorList>
            <consortium name="Ensembl"/>
        </authorList>
    </citation>
    <scope>IDENTIFICATION</scope>
</reference>
<dbReference type="GO" id="GO:0046696">
    <property type="term" value="C:lipopolysaccharide receptor complex"/>
    <property type="evidence" value="ECO:0007669"/>
    <property type="project" value="TreeGrafter"/>
</dbReference>
<evidence type="ECO:0000256" key="7">
    <source>
        <dbReference type="ARBA" id="ARBA00022614"/>
    </source>
</evidence>
<dbReference type="Gene3D" id="3.40.50.10140">
    <property type="entry name" value="Toll/interleukin-1 receptor homology (TIR) domain"/>
    <property type="match status" value="1"/>
</dbReference>
<evidence type="ECO:0000256" key="17">
    <source>
        <dbReference type="ARBA" id="ARBA00023180"/>
    </source>
</evidence>
<dbReference type="InterPro" id="IPR032675">
    <property type="entry name" value="LRR_dom_sf"/>
</dbReference>
<dbReference type="GO" id="GO:0004888">
    <property type="term" value="F:transmembrane signaling receptor activity"/>
    <property type="evidence" value="ECO:0007669"/>
    <property type="project" value="InterPro"/>
</dbReference>
<dbReference type="SUPFAM" id="SSF52200">
    <property type="entry name" value="Toll/Interleukin receptor TIR domain"/>
    <property type="match status" value="1"/>
</dbReference>
<protein>
    <recommendedName>
        <fullName evidence="20">Toll-like receptor 4</fullName>
    </recommendedName>
</protein>
<organism evidence="24 25">
    <name type="scientific">Varanus komodoensis</name>
    <name type="common">Komodo dragon</name>
    <dbReference type="NCBI Taxonomy" id="61221"/>
    <lineage>
        <taxon>Eukaryota</taxon>
        <taxon>Metazoa</taxon>
        <taxon>Chordata</taxon>
        <taxon>Craniata</taxon>
        <taxon>Vertebrata</taxon>
        <taxon>Euteleostomi</taxon>
        <taxon>Lepidosauria</taxon>
        <taxon>Squamata</taxon>
        <taxon>Bifurcata</taxon>
        <taxon>Unidentata</taxon>
        <taxon>Episquamata</taxon>
        <taxon>Toxicofera</taxon>
        <taxon>Anguimorpha</taxon>
        <taxon>Paleoanguimorpha</taxon>
        <taxon>Varanoidea</taxon>
        <taxon>Varanidae</taxon>
        <taxon>Varanus</taxon>
    </lineage>
</organism>
<evidence type="ECO:0000256" key="19">
    <source>
        <dbReference type="ARBA" id="ARBA00023273"/>
    </source>
</evidence>
<dbReference type="GO" id="GO:0006954">
    <property type="term" value="P:inflammatory response"/>
    <property type="evidence" value="ECO:0007669"/>
    <property type="project" value="UniProtKB-UniRule"/>
</dbReference>
<evidence type="ECO:0000256" key="13">
    <source>
        <dbReference type="ARBA" id="ARBA00022859"/>
    </source>
</evidence>
<dbReference type="GO" id="GO:0002755">
    <property type="term" value="P:MyD88-dependent toll-like receptor signaling pathway"/>
    <property type="evidence" value="ECO:0007669"/>
    <property type="project" value="TreeGrafter"/>
</dbReference>
<comment type="similarity">
    <text evidence="4 21">Belongs to the Toll-like receptor family.</text>
</comment>
<dbReference type="Pfam" id="PF01582">
    <property type="entry name" value="TIR"/>
    <property type="match status" value="1"/>
</dbReference>
<dbReference type="SMART" id="SM00255">
    <property type="entry name" value="TIR"/>
    <property type="match status" value="1"/>
</dbReference>
<dbReference type="Gene3D" id="3.80.10.10">
    <property type="entry name" value="Ribonuclease Inhibitor"/>
    <property type="match status" value="1"/>
</dbReference>
<evidence type="ECO:0000259" key="23">
    <source>
        <dbReference type="PROSITE" id="PS50104"/>
    </source>
</evidence>
<name>A0A8D2Q818_VARKO</name>
<keyword evidence="16 21" id="KW-0675">Receptor</keyword>
<dbReference type="GO" id="GO:0005886">
    <property type="term" value="C:plasma membrane"/>
    <property type="evidence" value="ECO:0007669"/>
    <property type="project" value="UniProtKB-SubCell"/>
</dbReference>
<sequence length="822" mass="93624">TTDALGGDLFKSCFVVPGTTYECMERNLNGIPLDIPNTTQSLDLSFNPLKTLMENSFLSLFALKFLDLTRCHIQVIEDDAFKGLCDLSVLILTANPIQFLGPRAFHDLISLRRLVAVEINLFSLDKLPIGHLKYLQELNLSHNHIDSLKLPEYFSHLLFLQWISLHSNHISSISVGDLDALSGQNLTLVLSNNDIKYIELNALKGVHFQQLSLRDCFESTTIMQDCLKNLSGSHINSLVLGEYRNKKKLNSFSKDLLDGLCHVPLKELSLINFEGDLLDTNILSACLNNISTVRLLNIGIKHVSPFPANTSIQRLEIKNSDLKTVPADNLSSLKELRVLRITHSPRRLLQFKEGFKDMKKLEILDFSENYIDGSVCWVCLMHEVPNLKSLNLSFNVAIRLPPECSGISKLEYLDFHCTRLFNPGKLSVFQCLSNLIYLDISYTHTDIMIECPFCGLDNLQVLKMAGNSFDNNQLGNQFNNLAKLQILDISKCELKHLSLSSLAHLHDLRELNVSHNKLLVLHSENYVSLHVLTVLDFHSNQLTSLTEKDLKNLPSSLKRLDFSQNLFDCSCDNQKFLKWAKEHTALLHAENVFCHNPMNLKGVPMVKFDLSSCQVSTTTVAATVSISLALVLSLILVYKYYFHLYYMMVLLTGDNLTTEKENGYDAFVIYSSEDQEWVKRELEETLEVGVPRFRLCLFYRDFLPGVSIITNIIKEGFQSSRKVIAVVSSHFLESRWCNFELEVAQSWQLLDSKASLVLIVLEGVDKKVIQQKLGLFRYLRRNTYLVWKDQEVNRHLFLRQLRVALLEGKSWTAEELKLALSN</sequence>
<evidence type="ECO:0000256" key="4">
    <source>
        <dbReference type="ARBA" id="ARBA00009634"/>
    </source>
</evidence>
<dbReference type="GO" id="GO:0001875">
    <property type="term" value="F:lipopolysaccharide immune receptor activity"/>
    <property type="evidence" value="ECO:0007669"/>
    <property type="project" value="TreeGrafter"/>
</dbReference>
<dbReference type="PANTHER" id="PTHR24365">
    <property type="entry name" value="TOLL-LIKE RECEPTOR"/>
    <property type="match status" value="1"/>
</dbReference>
<evidence type="ECO:0000256" key="21">
    <source>
        <dbReference type="PIRNR" id="PIRNR037595"/>
    </source>
</evidence>
<evidence type="ECO:0000313" key="25">
    <source>
        <dbReference type="Proteomes" id="UP000694545"/>
    </source>
</evidence>
<evidence type="ECO:0000313" key="24">
    <source>
        <dbReference type="Ensembl" id="ENSVKKP00000026428.1"/>
    </source>
</evidence>
<dbReference type="Proteomes" id="UP000694545">
    <property type="component" value="Unplaced"/>
</dbReference>
<dbReference type="GO" id="GO:0001726">
    <property type="term" value="C:ruffle"/>
    <property type="evidence" value="ECO:0007669"/>
    <property type="project" value="UniProtKB-SubCell"/>
</dbReference>
<keyword evidence="18 21" id="KW-0395">Inflammatory response</keyword>
<keyword evidence="25" id="KW-1185">Reference proteome</keyword>
<dbReference type="InterPro" id="IPR000483">
    <property type="entry name" value="Cys-rich_flank_reg_C"/>
</dbReference>
<reference evidence="24" key="1">
    <citation type="submission" date="2025-08" db="UniProtKB">
        <authorList>
            <consortium name="Ensembl"/>
        </authorList>
    </citation>
    <scope>IDENTIFICATION</scope>
</reference>
<evidence type="ECO:0000256" key="18">
    <source>
        <dbReference type="ARBA" id="ARBA00023198"/>
    </source>
</evidence>
<evidence type="ECO:0000256" key="5">
    <source>
        <dbReference type="ARBA" id="ARBA00022475"/>
    </source>
</evidence>
<proteinExistence type="inferred from homology"/>
<evidence type="ECO:0000256" key="2">
    <source>
        <dbReference type="ARBA" id="ARBA00004412"/>
    </source>
</evidence>
<keyword evidence="12" id="KW-0832">Ubl conjugation</keyword>
<evidence type="ECO:0000256" key="15">
    <source>
        <dbReference type="ARBA" id="ARBA00023136"/>
    </source>
</evidence>
<dbReference type="InterPro" id="IPR000157">
    <property type="entry name" value="TIR_dom"/>
</dbReference>
<keyword evidence="17" id="KW-0325">Glycoprotein</keyword>
<dbReference type="GO" id="GO:0005769">
    <property type="term" value="C:early endosome"/>
    <property type="evidence" value="ECO:0007669"/>
    <property type="project" value="UniProtKB-SubCell"/>
</dbReference>
<dbReference type="GO" id="GO:0050829">
    <property type="term" value="P:defense response to Gram-negative bacterium"/>
    <property type="evidence" value="ECO:0007669"/>
    <property type="project" value="TreeGrafter"/>
</dbReference>
<evidence type="ECO:0000256" key="6">
    <source>
        <dbReference type="ARBA" id="ARBA00022588"/>
    </source>
</evidence>
<keyword evidence="15 22" id="KW-0472">Membrane</keyword>
<dbReference type="GO" id="GO:0001530">
    <property type="term" value="F:lipopolysaccharide binding"/>
    <property type="evidence" value="ECO:0007669"/>
    <property type="project" value="TreeGrafter"/>
</dbReference>
<dbReference type="PIRSF" id="PIRSF037595">
    <property type="entry name" value="Toll-like_receptor"/>
    <property type="match status" value="1"/>
</dbReference>
<evidence type="ECO:0000256" key="8">
    <source>
        <dbReference type="ARBA" id="ARBA00022692"/>
    </source>
</evidence>
<dbReference type="PROSITE" id="PS51450">
    <property type="entry name" value="LRR"/>
    <property type="match status" value="1"/>
</dbReference>
<dbReference type="Ensembl" id="ENSVKKT00000027074.1">
    <property type="protein sequence ID" value="ENSVKKP00000026428.1"/>
    <property type="gene ID" value="ENSVKKG00000017246.1"/>
</dbReference>
<keyword evidence="9" id="KW-0732">Signal</keyword>
<keyword evidence="5" id="KW-1003">Cell membrane</keyword>
<keyword evidence="7" id="KW-0433">Leucine-rich repeat</keyword>